<accession>A0A399ES46</accession>
<proteinExistence type="inferred from homology"/>
<dbReference type="Pfam" id="PF05163">
    <property type="entry name" value="DinB"/>
    <property type="match status" value="1"/>
</dbReference>
<evidence type="ECO:0000256" key="1">
    <source>
        <dbReference type="ARBA" id="ARBA00008635"/>
    </source>
</evidence>
<keyword evidence="5" id="KW-1185">Reference proteome</keyword>
<feature type="binding site" evidence="3">
    <location>
        <position position="48"/>
    </location>
    <ligand>
        <name>a divalent metal cation</name>
        <dbReference type="ChEBI" id="CHEBI:60240"/>
    </ligand>
</feature>
<dbReference type="Gene3D" id="1.20.120.450">
    <property type="entry name" value="dinb family like domain"/>
    <property type="match status" value="1"/>
</dbReference>
<keyword evidence="2 3" id="KW-0479">Metal-binding</keyword>
<evidence type="ECO:0000313" key="5">
    <source>
        <dbReference type="Proteomes" id="UP000265800"/>
    </source>
</evidence>
<sequence length="173" mass="19907">MNIPEMYGYLVRARRELWGALEALPDEALSRPLLNGERFHCIKDLVFHIPSVEDAWLHEDIERTPPVWTSVPALKDTTGGPEYAGFALHTLLDYWKAVEASTLTYLATLTETELKRVISPHDDPEQHYMVENLLWHVMLHEVRHTAQIAVLLRIQGIKPPALDLLWFLPSRLP</sequence>
<dbReference type="SUPFAM" id="SSF109854">
    <property type="entry name" value="DinB/YfiT-like putative metalloenzymes"/>
    <property type="match status" value="1"/>
</dbReference>
<evidence type="ECO:0000313" key="4">
    <source>
        <dbReference type="EMBL" id="RIH86336.1"/>
    </source>
</evidence>
<protein>
    <submittedName>
        <fullName evidence="4">DinB family protein</fullName>
    </submittedName>
</protein>
<dbReference type="PANTHER" id="PTHR37302:SF3">
    <property type="entry name" value="DAMAGE-INDUCIBLE PROTEIN DINB"/>
    <property type="match status" value="1"/>
</dbReference>
<dbReference type="RefSeq" id="WP_119359934.1">
    <property type="nucleotide sequence ID" value="NZ_QWKZ01000033.1"/>
</dbReference>
<dbReference type="PANTHER" id="PTHR37302">
    <property type="entry name" value="SLR1116 PROTEIN"/>
    <property type="match status" value="1"/>
</dbReference>
<dbReference type="GO" id="GO:0046872">
    <property type="term" value="F:metal ion binding"/>
    <property type="evidence" value="ECO:0007669"/>
    <property type="project" value="UniProtKB-KW"/>
</dbReference>
<comment type="similarity">
    <text evidence="1">Belongs to the DinB family.</text>
</comment>
<dbReference type="InterPro" id="IPR007837">
    <property type="entry name" value="DinB"/>
</dbReference>
<dbReference type="EMBL" id="QWKZ01000033">
    <property type="protein sequence ID" value="RIH86336.1"/>
    <property type="molecule type" value="Genomic_DNA"/>
</dbReference>
<dbReference type="Proteomes" id="UP000265800">
    <property type="component" value="Unassembled WGS sequence"/>
</dbReference>
<organism evidence="4 5">
    <name type="scientific">Meiothermus luteus</name>
    <dbReference type="NCBI Taxonomy" id="2026184"/>
    <lineage>
        <taxon>Bacteria</taxon>
        <taxon>Thermotogati</taxon>
        <taxon>Deinococcota</taxon>
        <taxon>Deinococci</taxon>
        <taxon>Thermales</taxon>
        <taxon>Thermaceae</taxon>
        <taxon>Meiothermus</taxon>
    </lineage>
</organism>
<feature type="binding site" evidence="3">
    <location>
        <position position="144"/>
    </location>
    <ligand>
        <name>a divalent metal cation</name>
        <dbReference type="ChEBI" id="CHEBI:60240"/>
    </ligand>
</feature>
<feature type="binding site" evidence="3">
    <location>
        <position position="140"/>
    </location>
    <ligand>
        <name>a divalent metal cation</name>
        <dbReference type="ChEBI" id="CHEBI:60240"/>
    </ligand>
</feature>
<dbReference type="OrthoDB" id="25666at2"/>
<name>A0A399ES46_9DEIN</name>
<dbReference type="InterPro" id="IPR034660">
    <property type="entry name" value="DinB/YfiT-like"/>
</dbReference>
<evidence type="ECO:0000256" key="3">
    <source>
        <dbReference type="PIRSR" id="PIRSR607837-1"/>
    </source>
</evidence>
<reference evidence="4 5" key="1">
    <citation type="submission" date="2018-08" db="EMBL/GenBank/DDBJ databases">
        <title>Meiothermus luteus KCTC 52599 genome sequencing project.</title>
        <authorList>
            <person name="Da Costa M.S."/>
            <person name="Albuquerque L."/>
            <person name="Raposo P."/>
            <person name="Froufe H.J.C."/>
            <person name="Barroso C.S."/>
            <person name="Egas C."/>
        </authorList>
    </citation>
    <scope>NUCLEOTIDE SEQUENCE [LARGE SCALE GENOMIC DNA]</scope>
    <source>
        <strain evidence="4 5">KCTC 52599</strain>
    </source>
</reference>
<comment type="caution">
    <text evidence="4">The sequence shown here is derived from an EMBL/GenBank/DDBJ whole genome shotgun (WGS) entry which is preliminary data.</text>
</comment>
<dbReference type="AlphaFoldDB" id="A0A399ES46"/>
<gene>
    <name evidence="4" type="ORF">Mlute_01282</name>
</gene>
<evidence type="ECO:0000256" key="2">
    <source>
        <dbReference type="ARBA" id="ARBA00022723"/>
    </source>
</evidence>